<dbReference type="SMART" id="SM00175">
    <property type="entry name" value="RAB"/>
    <property type="match status" value="1"/>
</dbReference>
<dbReference type="Gene3D" id="3.40.50.300">
    <property type="entry name" value="P-loop containing nucleotide triphosphate hydrolases"/>
    <property type="match status" value="1"/>
</dbReference>
<protein>
    <submittedName>
        <fullName evidence="3">Ras oncogene family 4 protein, putative</fullName>
    </submittedName>
</protein>
<dbReference type="InParanoid" id="G0R2D7"/>
<dbReference type="Proteomes" id="UP000008983">
    <property type="component" value="Unassembled WGS sequence"/>
</dbReference>
<dbReference type="EMBL" id="GL984254">
    <property type="protein sequence ID" value="EGR28373.1"/>
    <property type="molecule type" value="Genomic_DNA"/>
</dbReference>
<dbReference type="GeneID" id="14904446"/>
<organism evidence="3 4">
    <name type="scientific">Ichthyophthirius multifiliis</name>
    <name type="common">White spot disease agent</name>
    <name type="synonym">Ich</name>
    <dbReference type="NCBI Taxonomy" id="5932"/>
    <lineage>
        <taxon>Eukaryota</taxon>
        <taxon>Sar</taxon>
        <taxon>Alveolata</taxon>
        <taxon>Ciliophora</taxon>
        <taxon>Intramacronucleata</taxon>
        <taxon>Oligohymenophorea</taxon>
        <taxon>Hymenostomatida</taxon>
        <taxon>Ophryoglenina</taxon>
        <taxon>Ichthyophthirius</taxon>
    </lineage>
</organism>
<evidence type="ECO:0000256" key="1">
    <source>
        <dbReference type="ARBA" id="ARBA00022741"/>
    </source>
</evidence>
<keyword evidence="2" id="KW-0342">GTP-binding</keyword>
<dbReference type="AlphaFoldDB" id="G0R2D7"/>
<dbReference type="GO" id="GO:0005525">
    <property type="term" value="F:GTP binding"/>
    <property type="evidence" value="ECO:0007669"/>
    <property type="project" value="UniProtKB-KW"/>
</dbReference>
<accession>G0R2D7</accession>
<dbReference type="OrthoDB" id="265044at2759"/>
<dbReference type="PANTHER" id="PTHR47977">
    <property type="entry name" value="RAS-RELATED PROTEIN RAB"/>
    <property type="match status" value="1"/>
</dbReference>
<name>G0R2D7_ICHMU</name>
<dbReference type="InterPro" id="IPR001806">
    <property type="entry name" value="Small_GTPase"/>
</dbReference>
<dbReference type="InterPro" id="IPR005225">
    <property type="entry name" value="Small_GTP-bd"/>
</dbReference>
<dbReference type="SUPFAM" id="SSF52540">
    <property type="entry name" value="P-loop containing nucleoside triphosphate hydrolases"/>
    <property type="match status" value="1"/>
</dbReference>
<evidence type="ECO:0000313" key="4">
    <source>
        <dbReference type="Proteomes" id="UP000008983"/>
    </source>
</evidence>
<dbReference type="GO" id="GO:0003924">
    <property type="term" value="F:GTPase activity"/>
    <property type="evidence" value="ECO:0007669"/>
    <property type="project" value="InterPro"/>
</dbReference>
<evidence type="ECO:0000313" key="3">
    <source>
        <dbReference type="EMBL" id="EGR28373.1"/>
    </source>
</evidence>
<dbReference type="RefSeq" id="XP_004027718.1">
    <property type="nucleotide sequence ID" value="XM_004027669.1"/>
</dbReference>
<gene>
    <name evidence="3" type="ORF">IMG5_177200</name>
</gene>
<dbReference type="Pfam" id="PF00071">
    <property type="entry name" value="Ras"/>
    <property type="match status" value="1"/>
</dbReference>
<dbReference type="OMA" id="CFEISVK"/>
<dbReference type="eggNOG" id="KOG0079">
    <property type="taxonomic scope" value="Eukaryota"/>
</dbReference>
<keyword evidence="4" id="KW-1185">Reference proteome</keyword>
<dbReference type="PRINTS" id="PR00449">
    <property type="entry name" value="RASTRNSFRMNG"/>
</dbReference>
<dbReference type="STRING" id="857967.G0R2D7"/>
<evidence type="ECO:0000256" key="2">
    <source>
        <dbReference type="ARBA" id="ARBA00023134"/>
    </source>
</evidence>
<dbReference type="SMART" id="SM00173">
    <property type="entry name" value="RAS"/>
    <property type="match status" value="1"/>
</dbReference>
<sequence length="172" mass="19111">MKKVKAKVVVAGSPACGKTSLLQMYTSNGQNFLKDYNMTQGAEVSSKIVTFEEQDKDVELFFFDISGQECYVSITKELLGNSDLCVLVYDCTDVESFNSVSKWAEQIKKANQNKLPPGILVSTKNDMRGAITIEIGQGKDLAQKLGLQYFEVSAARNIDIDQPFYLLAKKMI</sequence>
<reference evidence="3 4" key="1">
    <citation type="submission" date="2011-07" db="EMBL/GenBank/DDBJ databases">
        <authorList>
            <person name="Coyne R."/>
            <person name="Brami D."/>
            <person name="Johnson J."/>
            <person name="Hostetler J."/>
            <person name="Hannick L."/>
            <person name="Clark T."/>
            <person name="Cassidy-Hanley D."/>
            <person name="Inman J."/>
        </authorList>
    </citation>
    <scope>NUCLEOTIDE SEQUENCE [LARGE SCALE GENOMIC DNA]</scope>
    <source>
        <strain evidence="3 4">G5</strain>
    </source>
</reference>
<dbReference type="PROSITE" id="PS51421">
    <property type="entry name" value="RAS"/>
    <property type="match status" value="1"/>
</dbReference>
<dbReference type="InterPro" id="IPR050227">
    <property type="entry name" value="Rab"/>
</dbReference>
<keyword evidence="1" id="KW-0547">Nucleotide-binding</keyword>
<dbReference type="NCBIfam" id="TIGR00231">
    <property type="entry name" value="small_GTP"/>
    <property type="match status" value="1"/>
</dbReference>
<proteinExistence type="predicted"/>
<dbReference type="InterPro" id="IPR027417">
    <property type="entry name" value="P-loop_NTPase"/>
</dbReference>
<dbReference type="SMART" id="SM00174">
    <property type="entry name" value="RHO"/>
    <property type="match status" value="1"/>
</dbReference>
<dbReference type="PROSITE" id="PS51419">
    <property type="entry name" value="RAB"/>
    <property type="match status" value="1"/>
</dbReference>